<dbReference type="Proteomes" id="UP001519342">
    <property type="component" value="Unassembled WGS sequence"/>
</dbReference>
<feature type="transmembrane region" description="Helical" evidence="7">
    <location>
        <begin position="299"/>
        <end position="319"/>
    </location>
</feature>
<evidence type="ECO:0000256" key="5">
    <source>
        <dbReference type="ARBA" id="ARBA00022989"/>
    </source>
</evidence>
<gene>
    <name evidence="9" type="ORF">J2Z76_002408</name>
</gene>
<protein>
    <submittedName>
        <fullName evidence="9">Peptidoglycan/LPS O-acetylase OafA/YrhL</fullName>
    </submittedName>
</protein>
<keyword evidence="10" id="KW-1185">Reference proteome</keyword>
<evidence type="ECO:0000313" key="10">
    <source>
        <dbReference type="Proteomes" id="UP001519342"/>
    </source>
</evidence>
<name>A0ABS4GFT5_9FIRM</name>
<evidence type="ECO:0000256" key="4">
    <source>
        <dbReference type="ARBA" id="ARBA00022692"/>
    </source>
</evidence>
<evidence type="ECO:0000256" key="6">
    <source>
        <dbReference type="ARBA" id="ARBA00023136"/>
    </source>
</evidence>
<dbReference type="RefSeq" id="WP_209512276.1">
    <property type="nucleotide sequence ID" value="NZ_JAGGKS010000007.1"/>
</dbReference>
<comment type="subcellular location">
    <subcellularLocation>
        <location evidence="1">Cell membrane</location>
        <topology evidence="1">Multi-pass membrane protein</topology>
    </subcellularLocation>
</comment>
<organism evidence="9 10">
    <name type="scientific">Sedimentibacter acidaminivorans</name>
    <dbReference type="NCBI Taxonomy" id="913099"/>
    <lineage>
        <taxon>Bacteria</taxon>
        <taxon>Bacillati</taxon>
        <taxon>Bacillota</taxon>
        <taxon>Tissierellia</taxon>
        <taxon>Sedimentibacter</taxon>
    </lineage>
</organism>
<keyword evidence="4 7" id="KW-0812">Transmembrane</keyword>
<comment type="caution">
    <text evidence="9">The sequence shown here is derived from an EMBL/GenBank/DDBJ whole genome shotgun (WGS) entry which is preliminary data.</text>
</comment>
<feature type="transmembrane region" description="Helical" evidence="7">
    <location>
        <begin position="204"/>
        <end position="223"/>
    </location>
</feature>
<dbReference type="EMBL" id="JAGGKS010000007">
    <property type="protein sequence ID" value="MBP1926539.1"/>
    <property type="molecule type" value="Genomic_DNA"/>
</dbReference>
<feature type="transmembrane region" description="Helical" evidence="7">
    <location>
        <begin position="83"/>
        <end position="102"/>
    </location>
</feature>
<evidence type="ECO:0000259" key="8">
    <source>
        <dbReference type="Pfam" id="PF01757"/>
    </source>
</evidence>
<feature type="transmembrane region" description="Helical" evidence="7">
    <location>
        <begin position="174"/>
        <end position="192"/>
    </location>
</feature>
<feature type="transmembrane region" description="Helical" evidence="7">
    <location>
        <begin position="149"/>
        <end position="168"/>
    </location>
</feature>
<evidence type="ECO:0000256" key="3">
    <source>
        <dbReference type="ARBA" id="ARBA00022475"/>
    </source>
</evidence>
<feature type="transmembrane region" description="Helical" evidence="7">
    <location>
        <begin position="229"/>
        <end position="249"/>
    </location>
</feature>
<keyword evidence="6 7" id="KW-0472">Membrane</keyword>
<evidence type="ECO:0000313" key="9">
    <source>
        <dbReference type="EMBL" id="MBP1926539.1"/>
    </source>
</evidence>
<keyword evidence="5 7" id="KW-1133">Transmembrane helix</keyword>
<dbReference type="PANTHER" id="PTHR40074:SF2">
    <property type="entry name" value="O-ACETYLTRANSFERASE WECH"/>
    <property type="match status" value="1"/>
</dbReference>
<evidence type="ECO:0000256" key="2">
    <source>
        <dbReference type="ARBA" id="ARBA00007400"/>
    </source>
</evidence>
<feature type="transmembrane region" description="Helical" evidence="7">
    <location>
        <begin position="122"/>
        <end position="142"/>
    </location>
</feature>
<dbReference type="InterPro" id="IPR002656">
    <property type="entry name" value="Acyl_transf_3_dom"/>
</dbReference>
<sequence>MELDYMRFIACLAVMIVHISATGVTDYIHGSFPHIVMTLLNRSLKFTTPIFIFLSGVTGFYGYRNKEFKYFEFIKKRLTRVLIPYLFWCVLYYFAYIKFGFYGFDIKFFLKSVVQGTMSYHLYFVIIITQLYLMGPIFYNLVKKSKNRVRLLVISAIVTSLCVEYIRFNLSDRIFLKYMFFYMFGIFVTLEYKNFTTWLKKYKVYAIIGYIVIGLAYTLVSFYNMKIYSFVWFSFSTVSILFVYLVGLFAKEKLHKLYGFIKVFGQSSYYIYLMHPIVLTTMIILAADKGILSVTTRLIIYFAVVIPVTIISCLTFTIVKNKIRGIRKKATANG</sequence>
<reference evidence="9 10" key="1">
    <citation type="submission" date="2021-03" db="EMBL/GenBank/DDBJ databases">
        <title>Genomic Encyclopedia of Type Strains, Phase IV (KMG-IV): sequencing the most valuable type-strain genomes for metagenomic binning, comparative biology and taxonomic classification.</title>
        <authorList>
            <person name="Goeker M."/>
        </authorList>
    </citation>
    <scope>NUCLEOTIDE SEQUENCE [LARGE SCALE GENOMIC DNA]</scope>
    <source>
        <strain evidence="9 10">DSM 24004</strain>
    </source>
</reference>
<feature type="transmembrane region" description="Helical" evidence="7">
    <location>
        <begin position="269"/>
        <end position="287"/>
    </location>
</feature>
<dbReference type="PANTHER" id="PTHR40074">
    <property type="entry name" value="O-ACETYLTRANSFERASE WECH"/>
    <property type="match status" value="1"/>
</dbReference>
<feature type="domain" description="Acyltransferase 3" evidence="8">
    <location>
        <begin position="3"/>
        <end position="315"/>
    </location>
</feature>
<proteinExistence type="inferred from homology"/>
<evidence type="ECO:0000256" key="1">
    <source>
        <dbReference type="ARBA" id="ARBA00004651"/>
    </source>
</evidence>
<evidence type="ECO:0000256" key="7">
    <source>
        <dbReference type="SAM" id="Phobius"/>
    </source>
</evidence>
<dbReference type="Pfam" id="PF01757">
    <property type="entry name" value="Acyl_transf_3"/>
    <property type="match status" value="1"/>
</dbReference>
<feature type="transmembrane region" description="Helical" evidence="7">
    <location>
        <begin position="46"/>
        <end position="63"/>
    </location>
</feature>
<accession>A0ABS4GFT5</accession>
<comment type="similarity">
    <text evidence="2">Belongs to the acyltransferase 3 family.</text>
</comment>
<keyword evidence="3" id="KW-1003">Cell membrane</keyword>